<dbReference type="PANTHER" id="PTHR35525">
    <property type="entry name" value="BLL6575 PROTEIN"/>
    <property type="match status" value="1"/>
</dbReference>
<evidence type="ECO:0000313" key="3">
    <source>
        <dbReference type="Proteomes" id="UP000187172"/>
    </source>
</evidence>
<dbReference type="InterPro" id="IPR010852">
    <property type="entry name" value="ABATE"/>
</dbReference>
<dbReference type="InterPro" id="IPR023286">
    <property type="entry name" value="ABATE_dom_sf"/>
</dbReference>
<organism evidence="2 3">
    <name type="scientific">Paenibacillus rhizosphaerae</name>
    <dbReference type="NCBI Taxonomy" id="297318"/>
    <lineage>
        <taxon>Bacteria</taxon>
        <taxon>Bacillati</taxon>
        <taxon>Bacillota</taxon>
        <taxon>Bacilli</taxon>
        <taxon>Bacillales</taxon>
        <taxon>Paenibacillaceae</taxon>
        <taxon>Paenibacillus</taxon>
    </lineage>
</organism>
<reference evidence="2 3" key="1">
    <citation type="submission" date="2016-11" db="EMBL/GenBank/DDBJ databases">
        <title>Paenibacillus species isolates.</title>
        <authorList>
            <person name="Beno S.M."/>
        </authorList>
    </citation>
    <scope>NUCLEOTIDE SEQUENCE [LARGE SCALE GENOMIC DNA]</scope>
    <source>
        <strain evidence="2 3">FSL R5-0378</strain>
    </source>
</reference>
<dbReference type="Proteomes" id="UP000187172">
    <property type="component" value="Unassembled WGS sequence"/>
</dbReference>
<dbReference type="Gene3D" id="1.10.3300.10">
    <property type="entry name" value="Jann2411-like domain"/>
    <property type="match status" value="1"/>
</dbReference>
<dbReference type="Pfam" id="PF07336">
    <property type="entry name" value="ABATE"/>
    <property type="match status" value="1"/>
</dbReference>
<gene>
    <name evidence="2" type="ORF">BK138_32800</name>
</gene>
<dbReference type="SUPFAM" id="SSF160904">
    <property type="entry name" value="Jann2411-like"/>
    <property type="match status" value="1"/>
</dbReference>
<proteinExistence type="predicted"/>
<name>A0A1R1E4Y8_9BACL</name>
<dbReference type="AlphaFoldDB" id="A0A1R1E4Y8"/>
<protein>
    <recommendedName>
        <fullName evidence="1">Zinc finger CGNR domain-containing protein</fullName>
    </recommendedName>
</protein>
<dbReference type="STRING" id="297318.BK138_32800"/>
<keyword evidence="3" id="KW-1185">Reference proteome</keyword>
<evidence type="ECO:0000259" key="1">
    <source>
        <dbReference type="Pfam" id="PF11706"/>
    </source>
</evidence>
<dbReference type="RefSeq" id="WP_076176583.1">
    <property type="nucleotide sequence ID" value="NZ_MRTP01000020.1"/>
</dbReference>
<feature type="domain" description="Zinc finger CGNR" evidence="1">
    <location>
        <begin position="157"/>
        <end position="199"/>
    </location>
</feature>
<accession>A0A1R1E4Y8</accession>
<comment type="caution">
    <text evidence="2">The sequence shown here is derived from an EMBL/GenBank/DDBJ whole genome shotgun (WGS) entry which is preliminary data.</text>
</comment>
<dbReference type="PANTHER" id="PTHR35525:SF3">
    <property type="entry name" value="BLL6575 PROTEIN"/>
    <property type="match status" value="1"/>
</dbReference>
<dbReference type="Pfam" id="PF11706">
    <property type="entry name" value="zf-CGNR"/>
    <property type="match status" value="1"/>
</dbReference>
<dbReference type="InterPro" id="IPR021005">
    <property type="entry name" value="Znf_CGNR"/>
</dbReference>
<sequence length="207" mass="23906">MPKKIAPAFQFIGNHPALDFINTKIAVGGQPVELLCSWEDVLEWLSLMSFYTKEQLDAVIQKWEYGKGESLVEEAIALRKSMLTMVQNRTRNIEVSEEDMSCINKVLQEQVITTKLIRTDHRFAAEKQVALRKPSDLLIPVAEAAVDLFCHYDIRLIKKCENPACVLYFYDNSRNSTRRWCSQKTCGNRMKVTAYLERHKNKDTKES</sequence>
<dbReference type="EMBL" id="MRTP01000020">
    <property type="protein sequence ID" value="OMF46875.1"/>
    <property type="molecule type" value="Genomic_DNA"/>
</dbReference>
<evidence type="ECO:0000313" key="2">
    <source>
        <dbReference type="EMBL" id="OMF46875.1"/>
    </source>
</evidence>